<evidence type="ECO:0000256" key="5">
    <source>
        <dbReference type="SAM" id="Phobius"/>
    </source>
</evidence>
<sequence>MASNEAVEFKLWPYTPSLAGGVIAVIVFALLSIAHIIRLIKSRTWFCIPFVVGAIFETIGYIGRTAAHSDTTSIGPYVCQSLLILLAPILFAASVYMILSRIVRRCGAESYSLIRPQWVTRIFVAGDVLCFLMQSSGGGLLANAKKQSDVDLGEHVILGGLILQIFIFGFFVVVAGVFHSRLRQKPTVEAADPGLPWERYMILLYTASGCITVRNVCRVVEYGLGRDGYLLTHEWCLYLYDFLLMAITLSICLMWYDRNVQPQKRDSYEMAHVDSQKDSV</sequence>
<proteinExistence type="predicted"/>
<dbReference type="EMBL" id="MDYX01000040">
    <property type="protein sequence ID" value="KAF9630481.1"/>
    <property type="molecule type" value="Genomic_DNA"/>
</dbReference>
<feature type="transmembrane region" description="Helical" evidence="5">
    <location>
        <begin position="74"/>
        <end position="98"/>
    </location>
</feature>
<dbReference type="PANTHER" id="PTHR31465">
    <property type="entry name" value="PROTEIN RTA1-RELATED"/>
    <property type="match status" value="1"/>
</dbReference>
<gene>
    <name evidence="6" type="ORF">BFW01_g1043</name>
</gene>
<dbReference type="Pfam" id="PF04479">
    <property type="entry name" value="RTA1"/>
    <property type="match status" value="1"/>
</dbReference>
<dbReference type="AlphaFoldDB" id="A0A8H7IRP2"/>
<reference evidence="6" key="2">
    <citation type="journal article" date="2018" name="DNA Res.">
        <title>Comparative genome and transcriptome analyses reveal adaptations to opportunistic infections in woody plant degrading pathogens of Botryosphaeriaceae.</title>
        <authorList>
            <person name="Yan J.Y."/>
            <person name="Zhao W.S."/>
            <person name="Chen Z."/>
            <person name="Xing Q.K."/>
            <person name="Zhang W."/>
            <person name="Chethana K.W.T."/>
            <person name="Xue M.F."/>
            <person name="Xu J.P."/>
            <person name="Phillips A.J.L."/>
            <person name="Wang Y."/>
            <person name="Liu J.H."/>
            <person name="Liu M."/>
            <person name="Zhou Y."/>
            <person name="Jayawardena R.S."/>
            <person name="Manawasinghe I.S."/>
            <person name="Huang J.B."/>
            <person name="Qiao G.H."/>
            <person name="Fu C.Y."/>
            <person name="Guo F.F."/>
            <person name="Dissanayake A.J."/>
            <person name="Peng Y.L."/>
            <person name="Hyde K.D."/>
            <person name="Li X.H."/>
        </authorList>
    </citation>
    <scope>NUCLEOTIDE SEQUENCE</scope>
    <source>
        <strain evidence="6">CSS-01s</strain>
    </source>
</reference>
<feature type="transmembrane region" description="Helical" evidence="5">
    <location>
        <begin position="44"/>
        <end position="62"/>
    </location>
</feature>
<feature type="transmembrane region" description="Helical" evidence="5">
    <location>
        <begin position="18"/>
        <end position="37"/>
    </location>
</feature>
<feature type="transmembrane region" description="Helical" evidence="5">
    <location>
        <begin position="118"/>
        <end position="136"/>
    </location>
</feature>
<organism evidence="6 7">
    <name type="scientific">Lasiodiplodia theobromae</name>
    <dbReference type="NCBI Taxonomy" id="45133"/>
    <lineage>
        <taxon>Eukaryota</taxon>
        <taxon>Fungi</taxon>
        <taxon>Dikarya</taxon>
        <taxon>Ascomycota</taxon>
        <taxon>Pezizomycotina</taxon>
        <taxon>Dothideomycetes</taxon>
        <taxon>Dothideomycetes incertae sedis</taxon>
        <taxon>Botryosphaeriales</taxon>
        <taxon>Botryosphaeriaceae</taxon>
        <taxon>Lasiodiplodia</taxon>
    </lineage>
</organism>
<keyword evidence="4 5" id="KW-0472">Membrane</keyword>
<evidence type="ECO:0000313" key="6">
    <source>
        <dbReference type="EMBL" id="KAF9630481.1"/>
    </source>
</evidence>
<dbReference type="PANTHER" id="PTHR31465:SF35">
    <property type="entry name" value="RTA1 DOMAIN PROTEIN-RELATED"/>
    <property type="match status" value="1"/>
</dbReference>
<dbReference type="InterPro" id="IPR007568">
    <property type="entry name" value="RTA1"/>
</dbReference>
<evidence type="ECO:0000256" key="3">
    <source>
        <dbReference type="ARBA" id="ARBA00022989"/>
    </source>
</evidence>
<feature type="transmembrane region" description="Helical" evidence="5">
    <location>
        <begin position="237"/>
        <end position="256"/>
    </location>
</feature>
<feature type="transmembrane region" description="Helical" evidence="5">
    <location>
        <begin position="156"/>
        <end position="179"/>
    </location>
</feature>
<accession>A0A8H7IRP2</accession>
<evidence type="ECO:0000256" key="4">
    <source>
        <dbReference type="ARBA" id="ARBA00023136"/>
    </source>
</evidence>
<comment type="subcellular location">
    <subcellularLocation>
        <location evidence="1">Membrane</location>
        <topology evidence="1">Multi-pass membrane protein</topology>
    </subcellularLocation>
</comment>
<dbReference type="Proteomes" id="UP000627934">
    <property type="component" value="Unassembled WGS sequence"/>
</dbReference>
<keyword evidence="3 5" id="KW-1133">Transmembrane helix</keyword>
<evidence type="ECO:0000313" key="7">
    <source>
        <dbReference type="Proteomes" id="UP000627934"/>
    </source>
</evidence>
<reference evidence="6" key="1">
    <citation type="submission" date="2016-08" db="EMBL/GenBank/DDBJ databases">
        <authorList>
            <person name="Yan J."/>
        </authorList>
    </citation>
    <scope>NUCLEOTIDE SEQUENCE</scope>
    <source>
        <strain evidence="6">CSS-01s</strain>
    </source>
</reference>
<protein>
    <recommendedName>
        <fullName evidence="8">Protein RTA1</fullName>
    </recommendedName>
</protein>
<dbReference type="GO" id="GO:0016020">
    <property type="term" value="C:membrane"/>
    <property type="evidence" value="ECO:0007669"/>
    <property type="project" value="UniProtKB-SubCell"/>
</dbReference>
<name>A0A8H7IRP2_9PEZI</name>
<keyword evidence="2 5" id="KW-0812">Transmembrane</keyword>
<evidence type="ECO:0008006" key="8">
    <source>
        <dbReference type="Google" id="ProtNLM"/>
    </source>
</evidence>
<evidence type="ECO:0000256" key="2">
    <source>
        <dbReference type="ARBA" id="ARBA00022692"/>
    </source>
</evidence>
<comment type="caution">
    <text evidence="6">The sequence shown here is derived from an EMBL/GenBank/DDBJ whole genome shotgun (WGS) entry which is preliminary data.</text>
</comment>
<evidence type="ECO:0000256" key="1">
    <source>
        <dbReference type="ARBA" id="ARBA00004141"/>
    </source>
</evidence>